<proteinExistence type="predicted"/>
<accession>A0A2P2MFW8</accession>
<evidence type="ECO:0000313" key="1">
    <source>
        <dbReference type="EMBL" id="MBX29100.1"/>
    </source>
</evidence>
<protein>
    <submittedName>
        <fullName evidence="1">Transcriptional corepressor LEUNIG</fullName>
    </submittedName>
</protein>
<dbReference type="EMBL" id="GGEC01048616">
    <property type="protein sequence ID" value="MBX29100.1"/>
    <property type="molecule type" value="Transcribed_RNA"/>
</dbReference>
<name>A0A2P2MFW8_RHIMU</name>
<sequence>MVGGTGIHVNVKQRRGWFPFSRNCRPCTWSSYRAINDAAPNYSFELQMNFYDNNHFTQMKLYDNHHCTETSQSKAYVQSPHILYSTL</sequence>
<organism evidence="1">
    <name type="scientific">Rhizophora mucronata</name>
    <name type="common">Asiatic mangrove</name>
    <dbReference type="NCBI Taxonomy" id="61149"/>
    <lineage>
        <taxon>Eukaryota</taxon>
        <taxon>Viridiplantae</taxon>
        <taxon>Streptophyta</taxon>
        <taxon>Embryophyta</taxon>
        <taxon>Tracheophyta</taxon>
        <taxon>Spermatophyta</taxon>
        <taxon>Magnoliopsida</taxon>
        <taxon>eudicotyledons</taxon>
        <taxon>Gunneridae</taxon>
        <taxon>Pentapetalae</taxon>
        <taxon>rosids</taxon>
        <taxon>fabids</taxon>
        <taxon>Malpighiales</taxon>
        <taxon>Rhizophoraceae</taxon>
        <taxon>Rhizophora</taxon>
    </lineage>
</organism>
<dbReference type="AlphaFoldDB" id="A0A2P2MFW8"/>
<reference evidence="1" key="1">
    <citation type="submission" date="2018-02" db="EMBL/GenBank/DDBJ databases">
        <title>Rhizophora mucronata_Transcriptome.</title>
        <authorList>
            <person name="Meera S.P."/>
            <person name="Sreeshan A."/>
            <person name="Augustine A."/>
        </authorList>
    </citation>
    <scope>NUCLEOTIDE SEQUENCE</scope>
    <source>
        <tissue evidence="1">Leaf</tissue>
    </source>
</reference>